<accession>A0A0E9PF24</accession>
<name>A0A0E9PF24_ANGAN</name>
<dbReference type="AlphaFoldDB" id="A0A0E9PF24"/>
<proteinExistence type="predicted"/>
<sequence>MRSITLTSVRSLRMRRASTGRLWEPCNPPGIQVILSPSYTPACIHKHAQTLLGMNAVFTV</sequence>
<dbReference type="EMBL" id="GBXM01105433">
    <property type="protein sequence ID" value="JAH03144.1"/>
    <property type="molecule type" value="Transcribed_RNA"/>
</dbReference>
<reference evidence="1" key="2">
    <citation type="journal article" date="2015" name="Fish Shellfish Immunol.">
        <title>Early steps in the European eel (Anguilla anguilla)-Vibrio vulnificus interaction in the gills: Role of the RtxA13 toxin.</title>
        <authorList>
            <person name="Callol A."/>
            <person name="Pajuelo D."/>
            <person name="Ebbesson L."/>
            <person name="Teles M."/>
            <person name="MacKenzie S."/>
            <person name="Amaro C."/>
        </authorList>
    </citation>
    <scope>NUCLEOTIDE SEQUENCE</scope>
</reference>
<reference evidence="1" key="1">
    <citation type="submission" date="2014-11" db="EMBL/GenBank/DDBJ databases">
        <authorList>
            <person name="Amaro Gonzalez C."/>
        </authorList>
    </citation>
    <scope>NUCLEOTIDE SEQUENCE</scope>
</reference>
<evidence type="ECO:0000313" key="1">
    <source>
        <dbReference type="EMBL" id="JAH03144.1"/>
    </source>
</evidence>
<protein>
    <submittedName>
        <fullName evidence="1">Uncharacterized protein</fullName>
    </submittedName>
</protein>
<organism evidence="1">
    <name type="scientific">Anguilla anguilla</name>
    <name type="common">European freshwater eel</name>
    <name type="synonym">Muraena anguilla</name>
    <dbReference type="NCBI Taxonomy" id="7936"/>
    <lineage>
        <taxon>Eukaryota</taxon>
        <taxon>Metazoa</taxon>
        <taxon>Chordata</taxon>
        <taxon>Craniata</taxon>
        <taxon>Vertebrata</taxon>
        <taxon>Euteleostomi</taxon>
        <taxon>Actinopterygii</taxon>
        <taxon>Neopterygii</taxon>
        <taxon>Teleostei</taxon>
        <taxon>Anguilliformes</taxon>
        <taxon>Anguillidae</taxon>
        <taxon>Anguilla</taxon>
    </lineage>
</organism>